<dbReference type="EMBL" id="AHNY02000175">
    <property type="protein sequence ID" value="EMY24798.1"/>
    <property type="molecule type" value="Genomic_DNA"/>
</dbReference>
<evidence type="ECO:0000313" key="3">
    <source>
        <dbReference type="EMBL" id="EMY24798.1"/>
    </source>
</evidence>
<dbReference type="Pfam" id="PF25225">
    <property type="entry name" value="DUF7843"/>
    <property type="match status" value="1"/>
</dbReference>
<proteinExistence type="predicted"/>
<evidence type="ECO:0000313" key="4">
    <source>
        <dbReference type="Proteomes" id="UP000012220"/>
    </source>
</evidence>
<feature type="domain" description="DUF7843" evidence="2">
    <location>
        <begin position="37"/>
        <end position="119"/>
    </location>
</feature>
<dbReference type="BioCyc" id="LINT1085541:G11IQ-3644-MONOMER"/>
<evidence type="ECO:0000259" key="2">
    <source>
        <dbReference type="Pfam" id="PF25225"/>
    </source>
</evidence>
<comment type="caution">
    <text evidence="3">The sequence shown here is derived from an EMBL/GenBank/DDBJ whole genome shotgun (WGS) entry which is preliminary data.</text>
</comment>
<accession>N1UEU1</accession>
<sequence length="341" mass="40057">MKPISLFIIVFILSSSFVFSEEKNPIQLYQEIALSKKLDLNRYWRLLLHYRDPIFFGKSKSEADGNEFFLSPNGKTDPKAELLETISSFFREPLPEEIEETKLHPFCKYPERFRWLDSQLNFDRGLLPKLNCERYKNWIEALNPTSIKLIFASFYLNNPASLFGHNLLKIGSGESSKSEILDYAVNFAANNSPDDSALVYTIKGVMGGYPGVFSIFPYYYKINEYNDMESRDLWEYELNFDEEQSKRITAHIWELGSTHFDYFFFDENCSYQLLSLLEIGNPELKLRDRFNLYTIPSDTVKLILEQEGLVRKKSYRPSLSSKMNQKLFYLEKKKDIGYRNI</sequence>
<name>N1UEU1_LEPIR</name>
<gene>
    <name evidence="3" type="ORF">LEP1GSC115_2039</name>
</gene>
<evidence type="ECO:0000259" key="1">
    <source>
        <dbReference type="Pfam" id="PF13387"/>
    </source>
</evidence>
<feature type="domain" description="Lnb N-terminal periplasmic" evidence="1">
    <location>
        <begin position="135"/>
        <end position="306"/>
    </location>
</feature>
<dbReference type="Pfam" id="PF13387">
    <property type="entry name" value="Lnb_N"/>
    <property type="match status" value="1"/>
</dbReference>
<dbReference type="InterPro" id="IPR025178">
    <property type="entry name" value="Lnb_N"/>
</dbReference>
<organism evidence="3 4">
    <name type="scientific">Leptospira interrogans serovar Australis str. 200703203</name>
    <dbReference type="NCBI Taxonomy" id="1085541"/>
    <lineage>
        <taxon>Bacteria</taxon>
        <taxon>Pseudomonadati</taxon>
        <taxon>Spirochaetota</taxon>
        <taxon>Spirochaetia</taxon>
        <taxon>Leptospirales</taxon>
        <taxon>Leptospiraceae</taxon>
        <taxon>Leptospira</taxon>
    </lineage>
</organism>
<protein>
    <submittedName>
        <fullName evidence="3">PF13387 domain protein</fullName>
    </submittedName>
</protein>
<reference evidence="3 4" key="1">
    <citation type="submission" date="2013-02" db="EMBL/GenBank/DDBJ databases">
        <authorList>
            <person name="Harkins D.M."/>
            <person name="Durkin A.S."/>
            <person name="Brinkac L.M."/>
            <person name="Haft D.H."/>
            <person name="Selengut J.D."/>
            <person name="Sanka R."/>
            <person name="DePew J."/>
            <person name="Purushe J."/>
            <person name="Picardeau M."/>
            <person name="Werts C."/>
            <person name="Goarant C."/>
            <person name="Vinetz J.M."/>
            <person name="Sutton G.G."/>
            <person name="Nierman W.C."/>
            <person name="Fouts D.E."/>
        </authorList>
    </citation>
    <scope>NUCLEOTIDE SEQUENCE [LARGE SCALE GENOMIC DNA]</scope>
    <source>
        <strain evidence="3 4">200703203</strain>
    </source>
</reference>
<dbReference type="Proteomes" id="UP000012220">
    <property type="component" value="Unassembled WGS sequence"/>
</dbReference>
<dbReference type="AlphaFoldDB" id="N1UEU1"/>
<dbReference type="InterPro" id="IPR057165">
    <property type="entry name" value="DUF7843"/>
</dbReference>